<name>A0A930FXZ4_9RHOO</name>
<dbReference type="Proteomes" id="UP000718593">
    <property type="component" value="Unassembled WGS sequence"/>
</dbReference>
<comment type="caution">
    <text evidence="1">The sequence shown here is derived from an EMBL/GenBank/DDBJ whole genome shotgun (WGS) entry which is preliminary data.</text>
</comment>
<accession>A0A930FXZ4</accession>
<gene>
    <name evidence="1" type="ORF">HXL68_01810</name>
</gene>
<organism evidence="1 2">
    <name type="scientific">Dechloromonas agitata</name>
    <dbReference type="NCBI Taxonomy" id="73030"/>
    <lineage>
        <taxon>Bacteria</taxon>
        <taxon>Pseudomonadati</taxon>
        <taxon>Pseudomonadota</taxon>
        <taxon>Betaproteobacteria</taxon>
        <taxon>Rhodocyclales</taxon>
        <taxon>Azonexaceae</taxon>
        <taxon>Dechloromonas</taxon>
    </lineage>
</organism>
<dbReference type="EMBL" id="JABZMI010000014">
    <property type="protein sequence ID" value="MBF1163754.1"/>
    <property type="molecule type" value="Genomic_DNA"/>
</dbReference>
<evidence type="ECO:0000313" key="2">
    <source>
        <dbReference type="Proteomes" id="UP000718593"/>
    </source>
</evidence>
<reference evidence="1" key="1">
    <citation type="submission" date="2020-04" db="EMBL/GenBank/DDBJ databases">
        <title>Deep metagenomics examines the oral microbiome during advanced dental caries in children, revealing novel taxa and co-occurrences with host molecules.</title>
        <authorList>
            <person name="Baker J.L."/>
            <person name="Morton J.T."/>
            <person name="Dinis M."/>
            <person name="Alvarez R."/>
            <person name="Tran N.C."/>
            <person name="Knight R."/>
            <person name="Edlund A."/>
        </authorList>
    </citation>
    <scope>NUCLEOTIDE SEQUENCE</scope>
    <source>
        <strain evidence="1">JCVI_32_bin.24</strain>
    </source>
</reference>
<dbReference type="AlphaFoldDB" id="A0A930FXZ4"/>
<protein>
    <submittedName>
        <fullName evidence="1">Uncharacterized protein</fullName>
    </submittedName>
</protein>
<evidence type="ECO:0000313" key="1">
    <source>
        <dbReference type="EMBL" id="MBF1163754.1"/>
    </source>
</evidence>
<proteinExistence type="predicted"/>
<sequence>MGPRQLTGQERRDQAFGNAFEVAPDDCQVILFGVLDRVWNPDKLQYRANQAGDQDQWQDEF</sequence>